<dbReference type="AlphaFoldDB" id="A0A0F6W1B6"/>
<evidence type="ECO:0000313" key="3">
    <source>
        <dbReference type="Proteomes" id="UP000034883"/>
    </source>
</evidence>
<keyword evidence="3" id="KW-1185">Reference proteome</keyword>
<proteinExistence type="predicted"/>
<name>A0A0F6W1B6_9BACT</name>
<feature type="signal peptide" evidence="1">
    <location>
        <begin position="1"/>
        <end position="37"/>
    </location>
</feature>
<organism evidence="2 3">
    <name type="scientific">Sandaracinus amylolyticus</name>
    <dbReference type="NCBI Taxonomy" id="927083"/>
    <lineage>
        <taxon>Bacteria</taxon>
        <taxon>Pseudomonadati</taxon>
        <taxon>Myxococcota</taxon>
        <taxon>Polyangia</taxon>
        <taxon>Polyangiales</taxon>
        <taxon>Sandaracinaceae</taxon>
        <taxon>Sandaracinus</taxon>
    </lineage>
</organism>
<reference evidence="2 3" key="1">
    <citation type="submission" date="2015-03" db="EMBL/GenBank/DDBJ databases">
        <title>Genome assembly of Sandaracinus amylolyticus DSM 53668.</title>
        <authorList>
            <person name="Sharma G."/>
            <person name="Subramanian S."/>
        </authorList>
    </citation>
    <scope>NUCLEOTIDE SEQUENCE [LARGE SCALE GENOMIC DNA]</scope>
    <source>
        <strain evidence="2 3">DSM 53668</strain>
    </source>
</reference>
<evidence type="ECO:0000256" key="1">
    <source>
        <dbReference type="SAM" id="SignalP"/>
    </source>
</evidence>
<accession>A0A0F6W1B6</accession>
<dbReference type="Proteomes" id="UP000034883">
    <property type="component" value="Chromosome"/>
</dbReference>
<keyword evidence="1" id="KW-0732">Signal</keyword>
<gene>
    <name evidence="2" type="ORF">DB32_002111</name>
</gene>
<dbReference type="KEGG" id="samy:DB32_002111"/>
<evidence type="ECO:0008006" key="4">
    <source>
        <dbReference type="Google" id="ProtNLM"/>
    </source>
</evidence>
<evidence type="ECO:0000313" key="2">
    <source>
        <dbReference type="EMBL" id="AKF04962.1"/>
    </source>
</evidence>
<sequence>MNVVRRFGGTMVIARSQALAPALLFASVLASSTLAHAQASTGELRDHESTSRIAVELGYYHWSVGMSEVELFQPSFYGSFRLAAPTETTFVDLDVAWRAAGSAGDGSAFRAGNPYVGVRAGMHDRENGFRVRGGLGLTAPLTNLYDDYRGGLLGDGFVGIFTLALGGAMQGAWDAWLTVPLNMAVVARGDVEWRQEYFDLGAEVGFGALLPVEYEGQTGDTTLALQGAAWAAGRPIPELAIGARFQAVMIAPTGEDMDSEGYLALVPFVRGEIGAGFVEGRLVMNLDDPYGFAFDDEGIWAVYVSGGADF</sequence>
<protein>
    <recommendedName>
        <fullName evidence="4">Transporter</fullName>
    </recommendedName>
</protein>
<feature type="chain" id="PRO_5002511100" description="Transporter" evidence="1">
    <location>
        <begin position="38"/>
        <end position="310"/>
    </location>
</feature>
<dbReference type="EMBL" id="CP011125">
    <property type="protein sequence ID" value="AKF04962.1"/>
    <property type="molecule type" value="Genomic_DNA"/>
</dbReference>